<reference evidence="1" key="1">
    <citation type="submission" date="2015-06" db="EMBL/GenBank/DDBJ databases">
        <authorList>
            <person name="Nguyen H."/>
        </authorList>
    </citation>
    <scope>NUCLEOTIDE SEQUENCE</scope>
    <source>
        <strain evidence="1">DAOM 180753</strain>
    </source>
</reference>
<comment type="caution">
    <text evidence="1">The sequence shown here is derived from an EMBL/GenBank/DDBJ whole genome shotgun (WGS) entry which is preliminary data.</text>
</comment>
<dbReference type="AlphaFoldDB" id="A0AAI9X2D5"/>
<accession>A0AAI9X2D5</accession>
<evidence type="ECO:0000313" key="2">
    <source>
        <dbReference type="Proteomes" id="UP001227192"/>
    </source>
</evidence>
<organism evidence="1 2">
    <name type="scientific">Penicillium thymicola</name>
    <dbReference type="NCBI Taxonomy" id="293382"/>
    <lineage>
        <taxon>Eukaryota</taxon>
        <taxon>Fungi</taxon>
        <taxon>Dikarya</taxon>
        <taxon>Ascomycota</taxon>
        <taxon>Pezizomycotina</taxon>
        <taxon>Eurotiomycetes</taxon>
        <taxon>Eurotiomycetidae</taxon>
        <taxon>Eurotiales</taxon>
        <taxon>Aspergillaceae</taxon>
        <taxon>Penicillium</taxon>
    </lineage>
</organism>
<sequence>MATFIMPRMTYQESDTLSSGELTNTPRKPFNGVIQLNTLWCLPCLRYEVRRWMADEPLRVDCCIMEAPSKACYLCKALERKCDLIPQGIRGHVFELMALITFVGKYWIDCSEKWQADGDPEAEWPGDFIKQLSAAVKSLCAAFDDLVETHRKAHLLVDNVSDEAKAGYSAWCNAREHTICPSTHRSDKLHLQYAFRATEYLRLRMGEEGSVHWAMSIWSFYQTVKSSVEGYVETKDTYFTYKHIDYIKKEFPLEAPEF</sequence>
<dbReference type="EMBL" id="LACB01000782">
    <property type="protein sequence ID" value="KAJ9481436.1"/>
    <property type="molecule type" value="Genomic_DNA"/>
</dbReference>
<protein>
    <submittedName>
        <fullName evidence="1">Uncharacterized protein</fullName>
    </submittedName>
</protein>
<reference evidence="1" key="2">
    <citation type="journal article" date="2016" name="Fungal Biol.">
        <title>Ochratoxin A production by Penicillium thymicola.</title>
        <authorList>
            <person name="Nguyen H.D.T."/>
            <person name="McMullin D.R."/>
            <person name="Ponomareva E."/>
            <person name="Riley R."/>
            <person name="Pomraning K.R."/>
            <person name="Baker S.E."/>
            <person name="Seifert K.A."/>
        </authorList>
    </citation>
    <scope>NUCLEOTIDE SEQUENCE</scope>
    <source>
        <strain evidence="1">DAOM 180753</strain>
    </source>
</reference>
<dbReference type="Proteomes" id="UP001227192">
    <property type="component" value="Unassembled WGS sequence"/>
</dbReference>
<proteinExistence type="predicted"/>
<evidence type="ECO:0000313" key="1">
    <source>
        <dbReference type="EMBL" id="KAJ9481436.1"/>
    </source>
</evidence>
<gene>
    <name evidence="1" type="ORF">VN97_g12043</name>
</gene>
<name>A0AAI9X2D5_PENTH</name>
<keyword evidence="2" id="KW-1185">Reference proteome</keyword>